<proteinExistence type="predicted"/>
<dbReference type="AlphaFoldDB" id="C0QQ70"/>
<reference evidence="1 2" key="1">
    <citation type="journal article" date="2009" name="J. Bacteriol.">
        <title>Complete and draft genome sequences of six members of the Aquificales.</title>
        <authorList>
            <person name="Reysenbach A.L."/>
            <person name="Hamamura N."/>
            <person name="Podar M."/>
            <person name="Griffiths E."/>
            <person name="Ferreira S."/>
            <person name="Hochstein R."/>
            <person name="Heidelberg J."/>
            <person name="Johnson J."/>
            <person name="Mead D."/>
            <person name="Pohorille A."/>
            <person name="Sarmiento M."/>
            <person name="Schweighofer K."/>
            <person name="Seshadri R."/>
            <person name="Voytek M.A."/>
        </authorList>
    </citation>
    <scope>NUCLEOTIDE SEQUENCE [LARGE SCALE GENOMIC DNA]</scope>
    <source>
        <strain evidence="2">DSM 14350 / EX-H1</strain>
    </source>
</reference>
<dbReference type="STRING" id="123214.PERMA_1030"/>
<dbReference type="KEGG" id="pmx:PERMA_1030"/>
<organism evidence="1 2">
    <name type="scientific">Persephonella marina (strain DSM 14350 / EX-H1)</name>
    <dbReference type="NCBI Taxonomy" id="123214"/>
    <lineage>
        <taxon>Bacteria</taxon>
        <taxon>Pseudomonadati</taxon>
        <taxon>Aquificota</taxon>
        <taxon>Aquificia</taxon>
        <taxon>Aquificales</taxon>
        <taxon>Hydrogenothermaceae</taxon>
        <taxon>Persephonella</taxon>
    </lineage>
</organism>
<evidence type="ECO:0000313" key="1">
    <source>
        <dbReference type="EMBL" id="ACO03864.1"/>
    </source>
</evidence>
<dbReference type="EMBL" id="CP001230">
    <property type="protein sequence ID" value="ACO03864.1"/>
    <property type="molecule type" value="Genomic_DNA"/>
</dbReference>
<name>C0QQ70_PERMH</name>
<evidence type="ECO:0000313" key="2">
    <source>
        <dbReference type="Proteomes" id="UP000001366"/>
    </source>
</evidence>
<keyword evidence="2" id="KW-1185">Reference proteome</keyword>
<accession>C0QQ70</accession>
<dbReference type="HOGENOM" id="CLU_2118778_0_0_0"/>
<gene>
    <name evidence="1" type="ordered locus">PERMA_1030</name>
</gene>
<sequence length="114" mass="12975">MIYRKLMTAVSLILVLGIGTDSFAKEKFIISFGDGGFGKYEIVDNTCFGYVMGYPKTDKTLPNILNEALMRSLKQAKDAYEKKADGYINIKVMWQFIGTKRIIYQVCGDIVRRK</sequence>
<dbReference type="Proteomes" id="UP000001366">
    <property type="component" value="Chromosome"/>
</dbReference>
<dbReference type="RefSeq" id="WP_012676103.1">
    <property type="nucleotide sequence ID" value="NC_012440.1"/>
</dbReference>
<protein>
    <submittedName>
        <fullName evidence="1">Uncharacterized protein</fullName>
    </submittedName>
</protein>
<dbReference type="PaxDb" id="123214-PERMA_1030"/>